<proteinExistence type="predicted"/>
<protein>
    <submittedName>
        <fullName evidence="1">Uncharacterized protein</fullName>
    </submittedName>
</protein>
<evidence type="ECO:0000313" key="1">
    <source>
        <dbReference type="EMBL" id="ALF47793.1"/>
    </source>
</evidence>
<sequence length="56" mass="6626">MRAYRVKQVTREVKQKLKYDLKDYCEMRGLSLSSLYKGFVSQRARKILEKDGIKVA</sequence>
<gene>
    <name evidence="1" type="ORF">CCON33237_1119</name>
</gene>
<reference evidence="2" key="1">
    <citation type="submission" date="2015-08" db="EMBL/GenBank/DDBJ databases">
        <title>Comparative genomics of the Campylobacter concisus group.</title>
        <authorList>
            <person name="Miller W.G."/>
            <person name="Yee E."/>
            <person name="Chapman M.H."/>
            <person name="Huynh S."/>
            <person name="Bono J.L."/>
            <person name="On S.L.W."/>
            <person name="St Leger J."/>
            <person name="Foster G."/>
            <person name="Parker C.T."/>
        </authorList>
    </citation>
    <scope>NUCLEOTIDE SEQUENCE [LARGE SCALE GENOMIC DNA]</scope>
    <source>
        <strain evidence="2">ATCC 33237</strain>
    </source>
</reference>
<dbReference type="KEGG" id="ccoc:CCON33237_1119"/>
<name>A0A0M5MEM9_9BACT</name>
<accession>A0A0M5MEM9</accession>
<dbReference type="Proteomes" id="UP000066049">
    <property type="component" value="Chromosome"/>
</dbReference>
<dbReference type="PATRIC" id="fig|199.248.peg.1160"/>
<dbReference type="EMBL" id="CP012541">
    <property type="protein sequence ID" value="ALF47793.1"/>
    <property type="molecule type" value="Genomic_DNA"/>
</dbReference>
<dbReference type="AlphaFoldDB" id="A0A0M5MEM9"/>
<evidence type="ECO:0000313" key="2">
    <source>
        <dbReference type="Proteomes" id="UP000066049"/>
    </source>
</evidence>
<dbReference type="GeneID" id="54850632"/>
<dbReference type="RefSeq" id="WP_167496274.1">
    <property type="nucleotide sequence ID" value="NZ_CABMKV010000045.1"/>
</dbReference>
<organism evidence="1 2">
    <name type="scientific">Campylobacter concisus</name>
    <dbReference type="NCBI Taxonomy" id="199"/>
    <lineage>
        <taxon>Bacteria</taxon>
        <taxon>Pseudomonadati</taxon>
        <taxon>Campylobacterota</taxon>
        <taxon>Epsilonproteobacteria</taxon>
        <taxon>Campylobacterales</taxon>
        <taxon>Campylobacteraceae</taxon>
        <taxon>Campylobacter</taxon>
    </lineage>
</organism>